<organism evidence="3 4">
    <name type="scientific">Anaerofilum hominis</name>
    <dbReference type="NCBI Taxonomy" id="2763016"/>
    <lineage>
        <taxon>Bacteria</taxon>
        <taxon>Bacillati</taxon>
        <taxon>Bacillota</taxon>
        <taxon>Clostridia</taxon>
        <taxon>Eubacteriales</taxon>
        <taxon>Oscillospiraceae</taxon>
        <taxon>Anaerofilum</taxon>
    </lineage>
</organism>
<dbReference type="SUPFAM" id="SSF69318">
    <property type="entry name" value="Integrin alpha N-terminal domain"/>
    <property type="match status" value="1"/>
</dbReference>
<dbReference type="RefSeq" id="WP_186886741.1">
    <property type="nucleotide sequence ID" value="NZ_JACONZ010000001.1"/>
</dbReference>
<feature type="signal peptide" evidence="2">
    <location>
        <begin position="1"/>
        <end position="21"/>
    </location>
</feature>
<evidence type="ECO:0000256" key="2">
    <source>
        <dbReference type="SAM" id="SignalP"/>
    </source>
</evidence>
<evidence type="ECO:0000313" key="4">
    <source>
        <dbReference type="Proteomes" id="UP000659630"/>
    </source>
</evidence>
<keyword evidence="2" id="KW-0732">Signal</keyword>
<evidence type="ECO:0008006" key="5">
    <source>
        <dbReference type="Google" id="ProtNLM"/>
    </source>
</evidence>
<dbReference type="InterPro" id="IPR028994">
    <property type="entry name" value="Integrin_alpha_N"/>
</dbReference>
<keyword evidence="4" id="KW-1185">Reference proteome</keyword>
<feature type="compositionally biased region" description="Polar residues" evidence="1">
    <location>
        <begin position="378"/>
        <end position="390"/>
    </location>
</feature>
<accession>A0A923I5X3</accession>
<sequence>MKKVVLTVAALLLALLCAACSGPMGGSVEELLEAPKLSQSQTLVMEELNRYIGGSAKLQYPRRGEFLSPFVFKDINGDGREEAVVFYGDEGSESKNKYVRVALLAQEDGKWTVLWDEEGLGTEVEAVSFSSMYGPDTATLIVGYASANLKDKFLAVYTYKEDEHTMQKVDERSYSEYALADFTGSGTDDLVVLSSLTQPGPMEVSLLTVREGELQPVTAISLDSLLQDCAGIYTSLSNGQFSLVVDGNTSGGTLVSEQLYFDSRTGGLASMSTKLTANIPTLSTRVGASLRSRDVDEDGAVEIPVVLGNVSAFSTEQRMQWVSFYDFAAIDEYQNNFEKEAVSPGRQIPSVLPVPTGRGDSSRQGGVPDPSGEDEPESASQPASGADSQSVPPPEEAAPTNEKVFGLADLSYGYYMRLPLSWKNRVAVERLGSRNWYLADAASGETLLAVQILGPEEELVSGGVRLGRAEEYTQVAAVGRYRIFVRIRPDTGIDEAEILAGVTVLS</sequence>
<evidence type="ECO:0000313" key="3">
    <source>
        <dbReference type="EMBL" id="MBC5580384.1"/>
    </source>
</evidence>
<protein>
    <recommendedName>
        <fullName evidence="5">VCBS repeat-containing protein</fullName>
    </recommendedName>
</protein>
<feature type="region of interest" description="Disordered" evidence="1">
    <location>
        <begin position="341"/>
        <end position="400"/>
    </location>
</feature>
<comment type="caution">
    <text evidence="3">The sequence shown here is derived from an EMBL/GenBank/DDBJ whole genome shotgun (WGS) entry which is preliminary data.</text>
</comment>
<feature type="chain" id="PRO_5039433857" description="VCBS repeat-containing protein" evidence="2">
    <location>
        <begin position="22"/>
        <end position="506"/>
    </location>
</feature>
<dbReference type="Proteomes" id="UP000659630">
    <property type="component" value="Unassembled WGS sequence"/>
</dbReference>
<dbReference type="AlphaFoldDB" id="A0A923I5X3"/>
<name>A0A923I5X3_9FIRM</name>
<evidence type="ECO:0000256" key="1">
    <source>
        <dbReference type="SAM" id="MobiDB-lite"/>
    </source>
</evidence>
<dbReference type="EMBL" id="JACONZ010000001">
    <property type="protein sequence ID" value="MBC5580384.1"/>
    <property type="molecule type" value="Genomic_DNA"/>
</dbReference>
<proteinExistence type="predicted"/>
<reference evidence="3" key="1">
    <citation type="submission" date="2020-08" db="EMBL/GenBank/DDBJ databases">
        <title>Genome public.</title>
        <authorList>
            <person name="Liu C."/>
            <person name="Sun Q."/>
        </authorList>
    </citation>
    <scope>NUCLEOTIDE SEQUENCE</scope>
    <source>
        <strain evidence="3">BX8</strain>
    </source>
</reference>
<gene>
    <name evidence="3" type="ORF">H8S23_02580</name>
</gene>